<feature type="region of interest" description="Disordered" evidence="1">
    <location>
        <begin position="106"/>
        <end position="157"/>
    </location>
</feature>
<protein>
    <submittedName>
        <fullName evidence="3">Uncharacterized protein</fullName>
    </submittedName>
</protein>
<organism evidence="3 4">
    <name type="scientific">Ceutorhynchus assimilis</name>
    <name type="common">cabbage seed weevil</name>
    <dbReference type="NCBI Taxonomy" id="467358"/>
    <lineage>
        <taxon>Eukaryota</taxon>
        <taxon>Metazoa</taxon>
        <taxon>Ecdysozoa</taxon>
        <taxon>Arthropoda</taxon>
        <taxon>Hexapoda</taxon>
        <taxon>Insecta</taxon>
        <taxon>Pterygota</taxon>
        <taxon>Neoptera</taxon>
        <taxon>Endopterygota</taxon>
        <taxon>Coleoptera</taxon>
        <taxon>Polyphaga</taxon>
        <taxon>Cucujiformia</taxon>
        <taxon>Curculionidae</taxon>
        <taxon>Ceutorhynchinae</taxon>
        <taxon>Ceutorhynchus</taxon>
    </lineage>
</organism>
<dbReference type="Proteomes" id="UP001152799">
    <property type="component" value="Chromosome 5"/>
</dbReference>
<evidence type="ECO:0000313" key="4">
    <source>
        <dbReference type="Proteomes" id="UP001152799"/>
    </source>
</evidence>
<feature type="chain" id="PRO_5040167237" evidence="2">
    <location>
        <begin position="21"/>
        <end position="182"/>
    </location>
</feature>
<name>A0A9P0GQ06_9CUCU</name>
<accession>A0A9P0GQ06</accession>
<proteinExistence type="predicted"/>
<gene>
    <name evidence="3" type="ORF">CEUTPL_LOCUS9409</name>
</gene>
<evidence type="ECO:0000313" key="3">
    <source>
        <dbReference type="EMBL" id="CAH1130805.1"/>
    </source>
</evidence>
<dbReference type="AlphaFoldDB" id="A0A9P0GQ06"/>
<dbReference type="OrthoDB" id="6781274at2759"/>
<sequence>MISISRLSLWLSATFVISNCQLLPLASYRHDIAFPSITGELRTTTNGNNDQQPALRQFSAGFHLNPPPPLPFLQSFPINSQFFSDVKDSLRSGYLFPRPKSFGPPSLRNLFTPTTSRERPETEGQQEEYRKYLQEEAEDLEKESHNNDITTDFSSFESTSLQPTQNTFVRLNIQGKDYSYST</sequence>
<keyword evidence="2" id="KW-0732">Signal</keyword>
<feature type="compositionally biased region" description="Polar residues" evidence="1">
    <location>
        <begin position="147"/>
        <end position="157"/>
    </location>
</feature>
<evidence type="ECO:0000256" key="2">
    <source>
        <dbReference type="SAM" id="SignalP"/>
    </source>
</evidence>
<dbReference type="EMBL" id="OU892281">
    <property type="protein sequence ID" value="CAH1130805.1"/>
    <property type="molecule type" value="Genomic_DNA"/>
</dbReference>
<keyword evidence="4" id="KW-1185">Reference proteome</keyword>
<reference evidence="3" key="1">
    <citation type="submission" date="2022-01" db="EMBL/GenBank/DDBJ databases">
        <authorList>
            <person name="King R."/>
        </authorList>
    </citation>
    <scope>NUCLEOTIDE SEQUENCE</scope>
</reference>
<evidence type="ECO:0000256" key="1">
    <source>
        <dbReference type="SAM" id="MobiDB-lite"/>
    </source>
</evidence>
<feature type="signal peptide" evidence="2">
    <location>
        <begin position="1"/>
        <end position="20"/>
    </location>
</feature>
<feature type="compositionally biased region" description="Basic and acidic residues" evidence="1">
    <location>
        <begin position="116"/>
        <end position="134"/>
    </location>
</feature>